<evidence type="ECO:0000313" key="8">
    <source>
        <dbReference type="Proteomes" id="UP000441797"/>
    </source>
</evidence>
<dbReference type="RefSeq" id="WP_105217835.1">
    <property type="nucleotide sequence ID" value="NZ_CAWNSU010000036.1"/>
</dbReference>
<dbReference type="GO" id="GO:0032259">
    <property type="term" value="P:methylation"/>
    <property type="evidence" value="ECO:0007669"/>
    <property type="project" value="UniProtKB-KW"/>
</dbReference>
<proteinExistence type="predicted"/>
<name>A0A6N8FUR0_9CHRO</name>
<dbReference type="GO" id="GO:0000234">
    <property type="term" value="F:phosphoethanolamine N-methyltransferase activity"/>
    <property type="evidence" value="ECO:0007669"/>
    <property type="project" value="UniProtKB-EC"/>
</dbReference>
<dbReference type="PANTHER" id="PTHR44307">
    <property type="entry name" value="PHOSPHOETHANOLAMINE METHYLTRANSFERASE"/>
    <property type="match status" value="1"/>
</dbReference>
<keyword evidence="3" id="KW-0808">Transferase</keyword>
<dbReference type="OrthoDB" id="421066at2"/>
<comment type="pathway">
    <text evidence="1">Lipid metabolism.</text>
</comment>
<comment type="caution">
    <text evidence="7">The sequence shown here is derived from an EMBL/GenBank/DDBJ whole genome shotgun (WGS) entry which is preliminary data.</text>
</comment>
<evidence type="ECO:0000256" key="5">
    <source>
        <dbReference type="ARBA" id="ARBA00047622"/>
    </source>
</evidence>
<dbReference type="CDD" id="cd02440">
    <property type="entry name" value="AdoMet_MTases"/>
    <property type="match status" value="1"/>
</dbReference>
<keyword evidence="8" id="KW-1185">Reference proteome</keyword>
<feature type="domain" description="Methyltransferase" evidence="6">
    <location>
        <begin position="48"/>
        <end position="138"/>
    </location>
</feature>
<reference evidence="7 8" key="1">
    <citation type="journal article" date="2019" name="Front. Microbiol.">
        <title>Genomic Features for Desiccation Tolerance and Sugar Biosynthesis in the Extremophile Gloeocapsopsis sp. UTEX B3054.</title>
        <authorList>
            <person name="Urrejola C."/>
            <person name="Alcorta J."/>
            <person name="Salas L."/>
            <person name="Vasquez M."/>
            <person name="Polz M.F."/>
            <person name="Vicuna R."/>
            <person name="Diez B."/>
        </authorList>
    </citation>
    <scope>NUCLEOTIDE SEQUENCE [LARGE SCALE GENOMIC DNA]</scope>
    <source>
        <strain evidence="7 8">1H9</strain>
    </source>
</reference>
<dbReference type="PANTHER" id="PTHR44307:SF2">
    <property type="entry name" value="PHOSPHOETHANOLAMINE METHYLTRANSFERASE ISOFORM X1"/>
    <property type="match status" value="1"/>
</dbReference>
<sequence>MNSKDIVRQGYDKVSYAYRNDEGNAAYPLDYAAWLSELTPLLPPESRVLELGCGCGLPVAQILSEDFAVTGVDISPVQIERAHSLVPRADFICADMTELDFPAQSFAAIVSLYAIIHVPLDEQPALFAKLFDWLQPEGYLLITVGSRAWTGTETDWLDVSGATMFWSHADVKTYESWLTEFGFKLRWSKLIPEGNGRHQLILAEKPENKSV</sequence>
<keyword evidence="2" id="KW-0489">Methyltransferase</keyword>
<evidence type="ECO:0000256" key="3">
    <source>
        <dbReference type="ARBA" id="ARBA00022679"/>
    </source>
</evidence>
<evidence type="ECO:0000313" key="7">
    <source>
        <dbReference type="EMBL" id="MUL36843.1"/>
    </source>
</evidence>
<dbReference type="InterPro" id="IPR041698">
    <property type="entry name" value="Methyltransf_25"/>
</dbReference>
<accession>A0A6N8FUR0</accession>
<dbReference type="Gene3D" id="3.40.50.150">
    <property type="entry name" value="Vaccinia Virus protein VP39"/>
    <property type="match status" value="1"/>
</dbReference>
<evidence type="ECO:0000256" key="4">
    <source>
        <dbReference type="ARBA" id="ARBA00025707"/>
    </source>
</evidence>
<evidence type="ECO:0000259" key="6">
    <source>
        <dbReference type="Pfam" id="PF13649"/>
    </source>
</evidence>
<dbReference type="SUPFAM" id="SSF53335">
    <property type="entry name" value="S-adenosyl-L-methionine-dependent methyltransferases"/>
    <property type="match status" value="1"/>
</dbReference>
<dbReference type="AlphaFoldDB" id="A0A6N8FUR0"/>
<dbReference type="Pfam" id="PF13649">
    <property type="entry name" value="Methyltransf_25"/>
    <property type="match status" value="1"/>
</dbReference>
<evidence type="ECO:0000256" key="2">
    <source>
        <dbReference type="ARBA" id="ARBA00022603"/>
    </source>
</evidence>
<dbReference type="InterPro" id="IPR029063">
    <property type="entry name" value="SAM-dependent_MTases_sf"/>
</dbReference>
<dbReference type="EMBL" id="NAPY01000014">
    <property type="protein sequence ID" value="MUL36843.1"/>
    <property type="molecule type" value="Genomic_DNA"/>
</dbReference>
<evidence type="ECO:0000256" key="1">
    <source>
        <dbReference type="ARBA" id="ARBA00005189"/>
    </source>
</evidence>
<organism evidence="7 8">
    <name type="scientific">Gloeocapsopsis dulcis AAB1 = 1H9</name>
    <dbReference type="NCBI Taxonomy" id="1433147"/>
    <lineage>
        <taxon>Bacteria</taxon>
        <taxon>Bacillati</taxon>
        <taxon>Cyanobacteriota</taxon>
        <taxon>Cyanophyceae</taxon>
        <taxon>Oscillatoriophycideae</taxon>
        <taxon>Chroococcales</taxon>
        <taxon>Chroococcaceae</taxon>
        <taxon>Gloeocapsopsis</taxon>
        <taxon>Gloeocapsopsis dulcis</taxon>
    </lineage>
</organism>
<dbReference type="Proteomes" id="UP000441797">
    <property type="component" value="Unassembled WGS sequence"/>
</dbReference>
<gene>
    <name evidence="7" type="ORF">BWI75_10915</name>
</gene>
<protein>
    <recommendedName>
        <fullName evidence="6">Methyltransferase domain-containing protein</fullName>
    </recommendedName>
</protein>
<comment type="catalytic activity">
    <reaction evidence="5">
        <text>phosphoethanolamine + S-adenosyl-L-methionine = N-methylethanolamine phosphate + S-adenosyl-L-homocysteine + H(+)</text>
        <dbReference type="Rhea" id="RHEA:20365"/>
        <dbReference type="ChEBI" id="CHEBI:15378"/>
        <dbReference type="ChEBI" id="CHEBI:57781"/>
        <dbReference type="ChEBI" id="CHEBI:57856"/>
        <dbReference type="ChEBI" id="CHEBI:58190"/>
        <dbReference type="ChEBI" id="CHEBI:59789"/>
        <dbReference type="EC" id="2.1.1.103"/>
    </reaction>
    <physiologicalReaction direction="left-to-right" evidence="5">
        <dbReference type="Rhea" id="RHEA:20366"/>
    </physiologicalReaction>
</comment>
<comment type="pathway">
    <text evidence="4">Phospholipid metabolism.</text>
</comment>